<dbReference type="EMBL" id="NEXF01000106">
    <property type="protein sequence ID" value="PSO08323.1"/>
    <property type="molecule type" value="Genomic_DNA"/>
</dbReference>
<comment type="caution">
    <text evidence="2">The sequence shown here is derived from an EMBL/GenBank/DDBJ whole genome shotgun (WGS) entry which is preliminary data.</text>
</comment>
<feature type="transmembrane region" description="Helical" evidence="1">
    <location>
        <begin position="139"/>
        <end position="160"/>
    </location>
</feature>
<keyword evidence="1" id="KW-0812">Transmembrane</keyword>
<dbReference type="Proteomes" id="UP000242015">
    <property type="component" value="Unassembled WGS sequence"/>
</dbReference>
<gene>
    <name evidence="2" type="ORF">B9Q04_06175</name>
</gene>
<feature type="transmembrane region" description="Helical" evidence="1">
    <location>
        <begin position="74"/>
        <end position="96"/>
    </location>
</feature>
<feature type="transmembrane region" description="Helical" evidence="1">
    <location>
        <begin position="108"/>
        <end position="127"/>
    </location>
</feature>
<proteinExistence type="predicted"/>
<evidence type="ECO:0000256" key="1">
    <source>
        <dbReference type="SAM" id="Phobius"/>
    </source>
</evidence>
<reference evidence="2 3" key="1">
    <citation type="submission" date="2017-04" db="EMBL/GenBank/DDBJ databases">
        <title>Novel microbial lineages endemic to geothermal iron-oxide mats fill important gaps in the evolutionary history of Archaea.</title>
        <authorList>
            <person name="Jay Z.J."/>
            <person name="Beam J.P."/>
            <person name="Dlakic M."/>
            <person name="Rusch D.B."/>
            <person name="Kozubal M.A."/>
            <person name="Inskeep W.P."/>
        </authorList>
    </citation>
    <scope>NUCLEOTIDE SEQUENCE [LARGE SCALE GENOMIC DNA]</scope>
    <source>
        <strain evidence="2">BE_D</strain>
    </source>
</reference>
<evidence type="ECO:0000313" key="3">
    <source>
        <dbReference type="Proteomes" id="UP000242015"/>
    </source>
</evidence>
<name>A0A2R6CBP5_9ARCH</name>
<dbReference type="AlphaFoldDB" id="A0A2R6CBP5"/>
<keyword evidence="1" id="KW-0472">Membrane</keyword>
<accession>A0A2R6CBP5</accession>
<sequence>MGRRLLLGLSILALLTPWEALLYVIRTPAGLTLQQVTLMWNVVWVTLQAAHPPRLSFNSGLNTLATPQRASQQILLIYLETVSTAKFILLATGALLLTLTRRVRLGGVLLMCAPALAILSYTAQLAATTTKPSNTQPHLGLVVIPAGLTLAALAGILGVMHANRD</sequence>
<evidence type="ECO:0000313" key="2">
    <source>
        <dbReference type="EMBL" id="PSO08323.1"/>
    </source>
</evidence>
<keyword evidence="1" id="KW-1133">Transmembrane helix</keyword>
<protein>
    <submittedName>
        <fullName evidence="2">Uncharacterized protein</fullName>
    </submittedName>
</protein>
<organism evidence="2 3">
    <name type="scientific">Candidatus Marsarchaeota G2 archaeon BE_D</name>
    <dbReference type="NCBI Taxonomy" id="1978158"/>
    <lineage>
        <taxon>Archaea</taxon>
        <taxon>Candidatus Marsarchaeota</taxon>
        <taxon>Candidatus Marsarchaeota group 2</taxon>
    </lineage>
</organism>